<feature type="region of interest" description="Disordered" evidence="1">
    <location>
        <begin position="1"/>
        <end position="49"/>
    </location>
</feature>
<gene>
    <name evidence="2" type="ORF">A4X13_0g9297</name>
</gene>
<evidence type="ECO:0000313" key="2">
    <source>
        <dbReference type="EMBL" id="KAE8236010.1"/>
    </source>
</evidence>
<name>A0A8T8SAD8_9BASI</name>
<keyword evidence="3" id="KW-1185">Reference proteome</keyword>
<accession>A0A8T8SAD8</accession>
<evidence type="ECO:0000313" key="3">
    <source>
        <dbReference type="Proteomes" id="UP000077521"/>
    </source>
</evidence>
<dbReference type="Proteomes" id="UP000077521">
    <property type="component" value="Unassembled WGS sequence"/>
</dbReference>
<proteinExistence type="predicted"/>
<sequence length="116" mass="12311">GSHPRASTEFHERAASIRREVQPLLSLPSPLQRHSTPAHIPASSSSTSALRIAAAPSYSQSVTQLTTAPSSPAPEYLSPELSLTIDAKTVTDRPGIALHDTSRLREGPANLTILLP</sequence>
<feature type="compositionally biased region" description="Basic and acidic residues" evidence="1">
    <location>
        <begin position="1"/>
        <end position="21"/>
    </location>
</feature>
<comment type="caution">
    <text evidence="2">The sequence shown here is derived from an EMBL/GenBank/DDBJ whole genome shotgun (WGS) entry which is preliminary data.</text>
</comment>
<dbReference type="EMBL" id="LWDF02002445">
    <property type="protein sequence ID" value="KAE8236010.1"/>
    <property type="molecule type" value="Genomic_DNA"/>
</dbReference>
<feature type="non-terminal residue" evidence="2">
    <location>
        <position position="1"/>
    </location>
</feature>
<evidence type="ECO:0000256" key="1">
    <source>
        <dbReference type="SAM" id="MobiDB-lite"/>
    </source>
</evidence>
<protein>
    <submittedName>
        <fullName evidence="2">Uncharacterized protein</fullName>
    </submittedName>
</protein>
<organism evidence="2 3">
    <name type="scientific">Tilletia indica</name>
    <dbReference type="NCBI Taxonomy" id="43049"/>
    <lineage>
        <taxon>Eukaryota</taxon>
        <taxon>Fungi</taxon>
        <taxon>Dikarya</taxon>
        <taxon>Basidiomycota</taxon>
        <taxon>Ustilaginomycotina</taxon>
        <taxon>Exobasidiomycetes</taxon>
        <taxon>Tilletiales</taxon>
        <taxon>Tilletiaceae</taxon>
        <taxon>Tilletia</taxon>
    </lineage>
</organism>
<reference evidence="2" key="1">
    <citation type="submission" date="2016-04" db="EMBL/GenBank/DDBJ databases">
        <authorList>
            <person name="Nguyen H.D."/>
            <person name="Samba Siva P."/>
            <person name="Cullis J."/>
            <person name="Levesque C.A."/>
            <person name="Hambleton S."/>
        </authorList>
    </citation>
    <scope>NUCLEOTIDE SEQUENCE</scope>
    <source>
        <strain evidence="2">DAOMC 236416</strain>
    </source>
</reference>
<dbReference type="AlphaFoldDB" id="A0A8T8SAD8"/>
<reference evidence="2" key="2">
    <citation type="journal article" date="2019" name="IMA Fungus">
        <title>Genome sequencing and comparison of five Tilletia species to identify candidate genes for the detection of regulated species infecting wheat.</title>
        <authorList>
            <person name="Nguyen H.D.T."/>
            <person name="Sultana T."/>
            <person name="Kesanakurti P."/>
            <person name="Hambleton S."/>
        </authorList>
    </citation>
    <scope>NUCLEOTIDE SEQUENCE</scope>
    <source>
        <strain evidence="2">DAOMC 236416</strain>
    </source>
</reference>